<evidence type="ECO:0000313" key="1">
    <source>
        <dbReference type="EMBL" id="MCK9795263.1"/>
    </source>
</evidence>
<dbReference type="RefSeq" id="WP_416345114.1">
    <property type="nucleotide sequence ID" value="NZ_JALQCY010000005.1"/>
</dbReference>
<protein>
    <submittedName>
        <fullName evidence="1">Uncharacterized protein</fullName>
    </submittedName>
</protein>
<comment type="caution">
    <text evidence="1">The sequence shown here is derived from an EMBL/GenBank/DDBJ whole genome shotgun (WGS) entry which is preliminary data.</text>
</comment>
<keyword evidence="2" id="KW-1185">Reference proteome</keyword>
<dbReference type="EMBL" id="JALQCY010000005">
    <property type="protein sequence ID" value="MCK9795263.1"/>
    <property type="molecule type" value="Genomic_DNA"/>
</dbReference>
<accession>A0ABT0J6Y8</accession>
<evidence type="ECO:0000313" key="2">
    <source>
        <dbReference type="Proteomes" id="UP001651050"/>
    </source>
</evidence>
<sequence>MADGRRSWRFDGQILGVGTTSGTRVVVGHWWRSPFGAFADAMVEEMPGRRVLVAPTAVAAFVAATYRFDEVVEADVHVHTGRDARGGRRLAVAGGPLELRADVGRRTAVGHLLRLLPPAWATSPAFSLVTDPVARLMMDGVRTRGVAGPGRRESYGATDVRHVVAVCAAWDGADLGALAPVDPPVRFGFGSTPRRPSLTRVVTTVRETGRGDPPH</sequence>
<gene>
    <name evidence="1" type="ORF">M1843_16045</name>
</gene>
<proteinExistence type="predicted"/>
<name>A0ABT0J6Y8_9MICO</name>
<reference evidence="1 2" key="1">
    <citation type="submission" date="2022-02" db="EMBL/GenBank/DDBJ databases">
        <title>The car tank lid bacteriome: a reservoir of bacteria with potential in bioremediation of fuel.</title>
        <authorList>
            <person name="Vidal-Verdu A."/>
            <person name="Gomez-Martinez D."/>
            <person name="Latorre-Perez A."/>
            <person name="Pereto J."/>
            <person name="Porcar M."/>
        </authorList>
    </citation>
    <scope>NUCLEOTIDE SEQUENCE [LARGE SCALE GENOMIC DNA]</scope>
    <source>
        <strain evidence="1 2">4D.3</strain>
    </source>
</reference>
<dbReference type="Proteomes" id="UP001651050">
    <property type="component" value="Unassembled WGS sequence"/>
</dbReference>
<organism evidence="1 2">
    <name type="scientific">Isoptericola peretonis</name>
    <dbReference type="NCBI Taxonomy" id="2918523"/>
    <lineage>
        <taxon>Bacteria</taxon>
        <taxon>Bacillati</taxon>
        <taxon>Actinomycetota</taxon>
        <taxon>Actinomycetes</taxon>
        <taxon>Micrococcales</taxon>
        <taxon>Promicromonosporaceae</taxon>
        <taxon>Isoptericola</taxon>
    </lineage>
</organism>